<dbReference type="EMBL" id="JAPMOU010000070">
    <property type="protein sequence ID" value="MDE1465561.1"/>
    <property type="molecule type" value="Genomic_DNA"/>
</dbReference>
<sequence>MYYNKLSAMLTVFLTSQTVANQVEIYTYNNYIGERTAVSLELENSKPTPVEITIKQLTSKSSQTDNTYKIQYPAIFHSSLEVKKLDHCDDNFEFTLDKKPLRIQTHTFSIETNRVTQYDCPAYNIEITGNQLVGSKYMPVYRLSNSFTREGVIFEKNGIDPYSYEQLYNVVGNNKNQGFCASNIAPAMEITAGKPRLEDETLIKIQPSIVIKLEDNYCISLKNNKFVFKEYYYSTPDAPINSTKILENSENRVKNEVKKLLSYYGIEQQ</sequence>
<dbReference type="RefSeq" id="WP_274691865.1">
    <property type="nucleotide sequence ID" value="NZ_JAPMOU010000070.1"/>
</dbReference>
<evidence type="ECO:0000313" key="2">
    <source>
        <dbReference type="Proteomes" id="UP001528823"/>
    </source>
</evidence>
<dbReference type="Proteomes" id="UP001528823">
    <property type="component" value="Unassembled WGS sequence"/>
</dbReference>
<organism evidence="1 2">
    <name type="scientific">Spartinivicinus poritis</name>
    <dbReference type="NCBI Taxonomy" id="2994640"/>
    <lineage>
        <taxon>Bacteria</taxon>
        <taxon>Pseudomonadati</taxon>
        <taxon>Pseudomonadota</taxon>
        <taxon>Gammaproteobacteria</taxon>
        <taxon>Oceanospirillales</taxon>
        <taxon>Zooshikellaceae</taxon>
        <taxon>Spartinivicinus</taxon>
    </lineage>
</organism>
<accession>A0ABT5UGQ9</accession>
<name>A0ABT5UGQ9_9GAMM</name>
<gene>
    <name evidence="1" type="ORF">ORQ98_26730</name>
</gene>
<evidence type="ECO:0000313" key="1">
    <source>
        <dbReference type="EMBL" id="MDE1465561.1"/>
    </source>
</evidence>
<comment type="caution">
    <text evidence="1">The sequence shown here is derived from an EMBL/GenBank/DDBJ whole genome shotgun (WGS) entry which is preliminary data.</text>
</comment>
<protein>
    <submittedName>
        <fullName evidence="1">Uncharacterized protein</fullName>
    </submittedName>
</protein>
<reference evidence="1 2" key="1">
    <citation type="submission" date="2022-11" db="EMBL/GenBank/DDBJ databases">
        <title>Spartinivicinus poritis sp. nov., isolated from scleractinian coral Porites lutea.</title>
        <authorList>
            <person name="Zhang G."/>
            <person name="Cai L."/>
            <person name="Wei Q."/>
        </authorList>
    </citation>
    <scope>NUCLEOTIDE SEQUENCE [LARGE SCALE GENOMIC DNA]</scope>
    <source>
        <strain evidence="1 2">A2-2</strain>
    </source>
</reference>
<keyword evidence="2" id="KW-1185">Reference proteome</keyword>
<proteinExistence type="predicted"/>